<protein>
    <submittedName>
        <fullName evidence="1">Uncharacterized protein</fullName>
    </submittedName>
</protein>
<name>A0ABD3MMR5_9STRA</name>
<gene>
    <name evidence="1" type="ORF">ACHAWO_010009</name>
</gene>
<comment type="caution">
    <text evidence="1">The sequence shown here is derived from an EMBL/GenBank/DDBJ whole genome shotgun (WGS) entry which is preliminary data.</text>
</comment>
<dbReference type="EMBL" id="JALLPJ020001403">
    <property type="protein sequence ID" value="KAL3765320.1"/>
    <property type="molecule type" value="Genomic_DNA"/>
</dbReference>
<sequence length="147" mass="17384">MSCKYGAQRRMCTVKMKMKKGDDGKDDLGMKPGTEIWSSIAARYEKKIDEMKQSITKSYEKKIDNMQKKLTASHAKELDEMKQQISESYNKNIKSMESRISNLEAQELQMKYVHDCRAWMEYKPDALYDVEIYQIRENKWKDTSLMV</sequence>
<evidence type="ECO:0000313" key="2">
    <source>
        <dbReference type="Proteomes" id="UP001530400"/>
    </source>
</evidence>
<organism evidence="1 2">
    <name type="scientific">Cyclotella atomus</name>
    <dbReference type="NCBI Taxonomy" id="382360"/>
    <lineage>
        <taxon>Eukaryota</taxon>
        <taxon>Sar</taxon>
        <taxon>Stramenopiles</taxon>
        <taxon>Ochrophyta</taxon>
        <taxon>Bacillariophyta</taxon>
        <taxon>Coscinodiscophyceae</taxon>
        <taxon>Thalassiosirophycidae</taxon>
        <taxon>Stephanodiscales</taxon>
        <taxon>Stephanodiscaceae</taxon>
        <taxon>Cyclotella</taxon>
    </lineage>
</organism>
<proteinExistence type="predicted"/>
<dbReference type="Proteomes" id="UP001530400">
    <property type="component" value="Unassembled WGS sequence"/>
</dbReference>
<accession>A0ABD3MMR5</accession>
<keyword evidence="2" id="KW-1185">Reference proteome</keyword>
<evidence type="ECO:0000313" key="1">
    <source>
        <dbReference type="EMBL" id="KAL3765320.1"/>
    </source>
</evidence>
<reference evidence="1 2" key="1">
    <citation type="submission" date="2024-10" db="EMBL/GenBank/DDBJ databases">
        <title>Updated reference genomes for cyclostephanoid diatoms.</title>
        <authorList>
            <person name="Roberts W.R."/>
            <person name="Alverson A.J."/>
        </authorList>
    </citation>
    <scope>NUCLEOTIDE SEQUENCE [LARGE SCALE GENOMIC DNA]</scope>
    <source>
        <strain evidence="1 2">AJA010-31</strain>
    </source>
</reference>
<dbReference type="AlphaFoldDB" id="A0ABD3MMR5"/>